<dbReference type="InterPro" id="IPR036005">
    <property type="entry name" value="Creatinase/aminopeptidase-like"/>
</dbReference>
<evidence type="ECO:0000256" key="5">
    <source>
        <dbReference type="HAMAP-Rule" id="MF_03174"/>
    </source>
</evidence>
<keyword evidence="4 5" id="KW-0378">Hydrolase</keyword>
<dbReference type="EC" id="3.4.11.18" evidence="6"/>
<protein>
    <recommendedName>
        <fullName evidence="6">Methionine aminopeptidase</fullName>
        <ecNumber evidence="6">3.4.11.18</ecNumber>
    </recommendedName>
</protein>
<dbReference type="InterPro" id="IPR001714">
    <property type="entry name" value="Pept_M24_MAP"/>
</dbReference>
<dbReference type="GO" id="GO:0046872">
    <property type="term" value="F:metal ion binding"/>
    <property type="evidence" value="ECO:0007669"/>
    <property type="project" value="UniProtKB-UniRule"/>
</dbReference>
<feature type="binding site" evidence="5">
    <location>
        <position position="185"/>
    </location>
    <ligand>
        <name>a divalent metal cation</name>
        <dbReference type="ChEBI" id="CHEBI:60240"/>
        <label>1</label>
    </ligand>
</feature>
<dbReference type="Pfam" id="PF00557">
    <property type="entry name" value="Peptidase_M24"/>
    <property type="match status" value="1"/>
</dbReference>
<dbReference type="InterPro" id="IPR002467">
    <property type="entry name" value="Pept_M24A_MAP1"/>
</dbReference>
<dbReference type="GO" id="GO:0070006">
    <property type="term" value="F:metalloaminopeptidase activity"/>
    <property type="evidence" value="ECO:0007669"/>
    <property type="project" value="UniProtKB-UniRule"/>
</dbReference>
<dbReference type="PANTHER" id="PTHR43330:SF7">
    <property type="entry name" value="METHIONINE AMINOPEPTIDASE 1"/>
    <property type="match status" value="1"/>
</dbReference>
<feature type="binding site" evidence="5">
    <location>
        <position position="248"/>
    </location>
    <ligand>
        <name>a divalent metal cation</name>
        <dbReference type="ChEBI" id="CHEBI:60240"/>
        <label>2</label>
        <note>catalytic</note>
    </ligand>
</feature>
<evidence type="ECO:0000256" key="1">
    <source>
        <dbReference type="ARBA" id="ARBA00022438"/>
    </source>
</evidence>
<dbReference type="GO" id="GO:0005829">
    <property type="term" value="C:cytosol"/>
    <property type="evidence" value="ECO:0007669"/>
    <property type="project" value="TreeGrafter"/>
</dbReference>
<proteinExistence type="inferred from homology"/>
<feature type="binding site" evidence="5">
    <location>
        <position position="157"/>
    </location>
    <ligand>
        <name>substrate</name>
    </ligand>
</feature>
<keyword evidence="2 5" id="KW-0645">Protease</keyword>
<evidence type="ECO:0000313" key="9">
    <source>
        <dbReference type="Proteomes" id="UP001230268"/>
    </source>
</evidence>
<evidence type="ECO:0000256" key="3">
    <source>
        <dbReference type="ARBA" id="ARBA00022723"/>
    </source>
</evidence>
<feature type="binding site" evidence="5">
    <location>
        <position position="174"/>
    </location>
    <ligand>
        <name>a divalent metal cation</name>
        <dbReference type="ChEBI" id="CHEBI:60240"/>
        <label>1</label>
    </ligand>
</feature>
<name>A0AAD8PGX3_BABGI</name>
<comment type="similarity">
    <text evidence="5">Belongs to the peptidase M24A family. Methionine aminopeptidase type 1 subfamily.</text>
</comment>
<gene>
    <name evidence="8" type="ORF">BgAZ_109740</name>
</gene>
<evidence type="ECO:0000256" key="6">
    <source>
        <dbReference type="RuleBase" id="RU003653"/>
    </source>
</evidence>
<feature type="binding site" evidence="5">
    <location>
        <position position="255"/>
    </location>
    <ligand>
        <name>substrate</name>
    </ligand>
</feature>
<feature type="binding site" evidence="5">
    <location>
        <position position="312"/>
    </location>
    <ligand>
        <name>a divalent metal cation</name>
        <dbReference type="ChEBI" id="CHEBI:60240"/>
        <label>2</label>
        <note>catalytic</note>
    </ligand>
</feature>
<reference evidence="8" key="1">
    <citation type="submission" date="2023-08" db="EMBL/GenBank/DDBJ databases">
        <title>Draft sequence of the Babesia gibsoni genome.</title>
        <authorList>
            <person name="Yamagishi J.Y."/>
            <person name="Xuan X.X."/>
        </authorList>
    </citation>
    <scope>NUCLEOTIDE SEQUENCE</scope>
    <source>
        <strain evidence="8">Azabu</strain>
    </source>
</reference>
<dbReference type="AlphaFoldDB" id="A0AAD8PGX3"/>
<dbReference type="Proteomes" id="UP001230268">
    <property type="component" value="Unassembled WGS sequence"/>
</dbReference>
<feature type="binding site" evidence="5">
    <location>
        <position position="185"/>
    </location>
    <ligand>
        <name>a divalent metal cation</name>
        <dbReference type="ChEBI" id="CHEBI:60240"/>
        <label>2</label>
        <note>catalytic</note>
    </ligand>
</feature>
<dbReference type="GO" id="GO:0006508">
    <property type="term" value="P:proteolysis"/>
    <property type="evidence" value="ECO:0007669"/>
    <property type="project" value="UniProtKB-KW"/>
</dbReference>
<dbReference type="Gene3D" id="3.90.230.10">
    <property type="entry name" value="Creatinase/methionine aminopeptidase superfamily"/>
    <property type="match status" value="1"/>
</dbReference>
<accession>A0AAD8PGX3</accession>
<keyword evidence="9" id="KW-1185">Reference proteome</keyword>
<dbReference type="PANTHER" id="PTHR43330">
    <property type="entry name" value="METHIONINE AMINOPEPTIDASE"/>
    <property type="match status" value="1"/>
</dbReference>
<dbReference type="CDD" id="cd01086">
    <property type="entry name" value="MetAP1"/>
    <property type="match status" value="1"/>
</dbReference>
<feature type="binding site" evidence="5">
    <location>
        <position position="281"/>
    </location>
    <ligand>
        <name>a divalent metal cation</name>
        <dbReference type="ChEBI" id="CHEBI:60240"/>
        <label>2</label>
        <note>catalytic</note>
    </ligand>
</feature>
<feature type="domain" description="Peptidase M24" evidence="7">
    <location>
        <begin position="92"/>
        <end position="319"/>
    </location>
</feature>
<comment type="cofactor">
    <cofactor evidence="5">
        <name>Co(2+)</name>
        <dbReference type="ChEBI" id="CHEBI:48828"/>
    </cofactor>
    <cofactor evidence="5">
        <name>Zn(2+)</name>
        <dbReference type="ChEBI" id="CHEBI:29105"/>
    </cofactor>
    <cofactor evidence="5">
        <name>Mn(2+)</name>
        <dbReference type="ChEBI" id="CHEBI:29035"/>
    </cofactor>
    <cofactor evidence="5">
        <name>Fe(2+)</name>
        <dbReference type="ChEBI" id="CHEBI:29033"/>
    </cofactor>
    <text evidence="5">Binds 2 divalent metal cations per subunit. Has a high-affinity and a low affinity metal-binding site. The true nature of the physiological cofactor is under debate. The enzyme is active with cobalt, zinc, manganese or divalent iron ions. Most likely, methionine aminopeptidases function as mononuclear Fe(2+)-metalloproteases under physiological conditions, and the catalytically relevant metal-binding site has been assigned to the histidine-containing high-affinity site.</text>
</comment>
<keyword evidence="3 5" id="KW-0479">Metal-binding</keyword>
<dbReference type="InterPro" id="IPR000994">
    <property type="entry name" value="Pept_M24"/>
</dbReference>
<keyword evidence="1 5" id="KW-0031">Aminopeptidase</keyword>
<dbReference type="PRINTS" id="PR00599">
    <property type="entry name" value="MAPEPTIDASE"/>
</dbReference>
<organism evidence="8 9">
    <name type="scientific">Babesia gibsoni</name>
    <dbReference type="NCBI Taxonomy" id="33632"/>
    <lineage>
        <taxon>Eukaryota</taxon>
        <taxon>Sar</taxon>
        <taxon>Alveolata</taxon>
        <taxon>Apicomplexa</taxon>
        <taxon>Aconoidasida</taxon>
        <taxon>Piroplasmida</taxon>
        <taxon>Babesiidae</taxon>
        <taxon>Babesia</taxon>
    </lineage>
</organism>
<evidence type="ECO:0000256" key="4">
    <source>
        <dbReference type="ARBA" id="ARBA00022801"/>
    </source>
</evidence>
<evidence type="ECO:0000256" key="2">
    <source>
        <dbReference type="ARBA" id="ARBA00022670"/>
    </source>
</evidence>
<dbReference type="NCBIfam" id="TIGR00500">
    <property type="entry name" value="met_pdase_I"/>
    <property type="match status" value="1"/>
</dbReference>
<dbReference type="EMBL" id="JAVEPI010000001">
    <property type="protein sequence ID" value="KAK1445068.1"/>
    <property type="molecule type" value="Genomic_DNA"/>
</dbReference>
<dbReference type="GO" id="GO:0004239">
    <property type="term" value="F:initiator methionyl aminopeptidase activity"/>
    <property type="evidence" value="ECO:0007669"/>
    <property type="project" value="UniProtKB-UniRule"/>
</dbReference>
<evidence type="ECO:0000313" key="8">
    <source>
        <dbReference type="EMBL" id="KAK1445068.1"/>
    </source>
</evidence>
<dbReference type="HAMAP" id="MF_01974">
    <property type="entry name" value="MetAP_1"/>
    <property type="match status" value="1"/>
</dbReference>
<comment type="catalytic activity">
    <reaction evidence="5 6">
        <text>Release of N-terminal amino acids, preferentially methionine, from peptides and arylamides.</text>
        <dbReference type="EC" id="3.4.11.18"/>
    </reaction>
</comment>
<comment type="function">
    <text evidence="6">Cotranslationally removes the N-terminal methionine from nascent proteins. The N-terminal methionine is often cleaved when the second residue in the primary sequence is small and uncharged (Met-Ala-, Cys, Gly, Pro, Ser, Thr, or Val).</text>
</comment>
<feature type="binding site" evidence="5">
    <location>
        <position position="312"/>
    </location>
    <ligand>
        <name>a divalent metal cation</name>
        <dbReference type="ChEBI" id="CHEBI:60240"/>
        <label>1</label>
    </ligand>
</feature>
<evidence type="ECO:0000259" key="7">
    <source>
        <dbReference type="Pfam" id="PF00557"/>
    </source>
</evidence>
<dbReference type="SUPFAM" id="SSF55920">
    <property type="entry name" value="Creatinase/aminopeptidase"/>
    <property type="match status" value="1"/>
</dbReference>
<sequence length="330" mass="35641">MTICRVLRTRSYLTPKLVLDRLSQAAGLSPGKKSFTPTVKYGEYEILPPHKIPAHIVRPPYGNPRASEAELREYYSKPCVDGEVKSTKQVRLMRQAGLIAANCLKTCMESTAVGVTAEDIDRIGHEFIVNSGAYPAGVNFHGFPKAICISVNEVACHGIPDTRPFKNGDVVSYDCTVFHQGVFGDCAGTVVVGRGTEESNLVVKVAKECMEKAVAEVAPGVAFSRLAEVVTSHARAHGFGVVREFGGHFIGDVMHMPPMIQFKHPSTTPGVMKAGQVFTIEPIICQGDADIYTWDDGWTIATCDSGLCAQFEHTVLVTPSGCDVLTLPSV</sequence>
<comment type="caution">
    <text evidence="8">The sequence shown here is derived from an EMBL/GenBank/DDBJ whole genome shotgun (WGS) entry which is preliminary data.</text>
</comment>